<keyword evidence="2" id="KW-1185">Reference proteome</keyword>
<protein>
    <submittedName>
        <fullName evidence="1">Uncharacterized protein</fullName>
    </submittedName>
</protein>
<dbReference type="EMBL" id="PJQY01000517">
    <property type="protein sequence ID" value="PQQ10362.1"/>
    <property type="molecule type" value="Genomic_DNA"/>
</dbReference>
<evidence type="ECO:0000313" key="1">
    <source>
        <dbReference type="EMBL" id="PQQ10362.1"/>
    </source>
</evidence>
<dbReference type="InterPro" id="IPR011205">
    <property type="entry name" value="UCP015417_vWA"/>
</dbReference>
<evidence type="ECO:0000313" key="2">
    <source>
        <dbReference type="Proteomes" id="UP000250321"/>
    </source>
</evidence>
<sequence>MNSHLLVSEAAECCTSTRVGHEHWTGTIFLLESIARRLAPPESDQSQEWELKWLHNEFLGPLTNNYNCQGREPCVVKKSLKKVKAAAVGGGDISIIKPDALLPNEIIKYVQDEDVGEVAELQRKAMVEDLYLKQQQKQVDVGDRYKRYTRYIFASE</sequence>
<gene>
    <name evidence="1" type="ORF">Pyn_29968</name>
</gene>
<dbReference type="Proteomes" id="UP000250321">
    <property type="component" value="Unassembled WGS sequence"/>
</dbReference>
<reference evidence="1 2" key="1">
    <citation type="submission" date="2018-02" db="EMBL/GenBank/DDBJ databases">
        <title>Draft genome of wild Prunus yedoensis var. nudiflora.</title>
        <authorList>
            <person name="Baek S."/>
            <person name="Kim J.-H."/>
            <person name="Choi K."/>
            <person name="Kim G.-B."/>
            <person name="Cho A."/>
            <person name="Jang H."/>
            <person name="Shin C.-H."/>
            <person name="Yu H.-J."/>
            <person name="Mun J.-H."/>
        </authorList>
    </citation>
    <scope>NUCLEOTIDE SEQUENCE [LARGE SCALE GENOMIC DNA]</scope>
    <source>
        <strain evidence="2">cv. Jeju island</strain>
        <tissue evidence="1">Leaf</tissue>
    </source>
</reference>
<comment type="caution">
    <text evidence="1">The sequence shown here is derived from an EMBL/GenBank/DDBJ whole genome shotgun (WGS) entry which is preliminary data.</text>
</comment>
<name>A0A314YQ51_PRUYE</name>
<dbReference type="AlphaFoldDB" id="A0A314YQ51"/>
<accession>A0A314YQ51</accession>
<proteinExistence type="predicted"/>
<dbReference type="PANTHER" id="PTHR31373">
    <property type="entry name" value="OS06G0652100 PROTEIN"/>
    <property type="match status" value="1"/>
</dbReference>
<dbReference type="PANTHER" id="PTHR31373:SF17">
    <property type="entry name" value="OS06G0652100 PROTEIN"/>
    <property type="match status" value="1"/>
</dbReference>
<organism evidence="1 2">
    <name type="scientific">Prunus yedoensis var. nudiflora</name>
    <dbReference type="NCBI Taxonomy" id="2094558"/>
    <lineage>
        <taxon>Eukaryota</taxon>
        <taxon>Viridiplantae</taxon>
        <taxon>Streptophyta</taxon>
        <taxon>Embryophyta</taxon>
        <taxon>Tracheophyta</taxon>
        <taxon>Spermatophyta</taxon>
        <taxon>Magnoliopsida</taxon>
        <taxon>eudicotyledons</taxon>
        <taxon>Gunneridae</taxon>
        <taxon>Pentapetalae</taxon>
        <taxon>rosids</taxon>
        <taxon>fabids</taxon>
        <taxon>Rosales</taxon>
        <taxon>Rosaceae</taxon>
        <taxon>Amygdaloideae</taxon>
        <taxon>Amygdaleae</taxon>
        <taxon>Prunus</taxon>
    </lineage>
</organism>